<organism evidence="8 9">
    <name type="scientific">Thermanaerothrix daxensis</name>
    <dbReference type="NCBI Taxonomy" id="869279"/>
    <lineage>
        <taxon>Bacteria</taxon>
        <taxon>Bacillati</taxon>
        <taxon>Chloroflexota</taxon>
        <taxon>Anaerolineae</taxon>
        <taxon>Anaerolineales</taxon>
        <taxon>Anaerolineaceae</taxon>
        <taxon>Thermanaerothrix</taxon>
    </lineage>
</organism>
<dbReference type="EMBL" id="LGKO01000004">
    <property type="protein sequence ID" value="KPL83304.1"/>
    <property type="molecule type" value="Genomic_DNA"/>
</dbReference>
<proteinExistence type="predicted"/>
<dbReference type="InterPro" id="IPR015797">
    <property type="entry name" value="NUDIX_hydrolase-like_dom_sf"/>
</dbReference>
<name>A0A0P6XVT6_9CHLR</name>
<dbReference type="Proteomes" id="UP000050544">
    <property type="component" value="Unassembled WGS sequence"/>
</dbReference>
<keyword evidence="6" id="KW-0464">Manganese</keyword>
<dbReference type="Pfam" id="PF00293">
    <property type="entry name" value="NUDIX"/>
    <property type="match status" value="1"/>
</dbReference>
<dbReference type="Gene3D" id="3.90.79.10">
    <property type="entry name" value="Nucleoside Triphosphate Pyrophosphohydrolase"/>
    <property type="match status" value="1"/>
</dbReference>
<dbReference type="GO" id="GO:0010945">
    <property type="term" value="F:coenzyme A diphosphatase activity"/>
    <property type="evidence" value="ECO:0007669"/>
    <property type="project" value="InterPro"/>
</dbReference>
<keyword evidence="9" id="KW-1185">Reference proteome</keyword>
<feature type="domain" description="Nudix hydrolase" evidence="7">
    <location>
        <begin position="34"/>
        <end position="173"/>
    </location>
</feature>
<keyword evidence="3" id="KW-0479">Metal-binding</keyword>
<comment type="cofactor">
    <cofactor evidence="2">
        <name>Mg(2+)</name>
        <dbReference type="ChEBI" id="CHEBI:18420"/>
    </cofactor>
</comment>
<dbReference type="InterPro" id="IPR045121">
    <property type="entry name" value="CoAse"/>
</dbReference>
<evidence type="ECO:0000256" key="3">
    <source>
        <dbReference type="ARBA" id="ARBA00022723"/>
    </source>
</evidence>
<keyword evidence="4" id="KW-0378">Hydrolase</keyword>
<sequence length="200" mass="22500">MNHLTLETIQQRLAEFQSTWSASNPTLFVQRTSLRPAAVLVPLVREGGEWHLLFTRRSSRVQNHKGQVAFPGGAIEPEDPSVESAALRETWEEIGVEASRITLLGQLPLLTSVTHYLIYPVVGKMDWPVSLRLSEEEVEKVFTIPLAWLAQPDHLEREILPAGDGTLHEVLFFAPYQGERVWGISARIVYLLLKALKLTA</sequence>
<evidence type="ECO:0000313" key="9">
    <source>
        <dbReference type="Proteomes" id="UP000050544"/>
    </source>
</evidence>
<evidence type="ECO:0000256" key="2">
    <source>
        <dbReference type="ARBA" id="ARBA00001946"/>
    </source>
</evidence>
<dbReference type="PROSITE" id="PS51462">
    <property type="entry name" value="NUDIX"/>
    <property type="match status" value="1"/>
</dbReference>
<evidence type="ECO:0000259" key="7">
    <source>
        <dbReference type="PROSITE" id="PS51462"/>
    </source>
</evidence>
<comment type="cofactor">
    <cofactor evidence="1">
        <name>Mn(2+)</name>
        <dbReference type="ChEBI" id="CHEBI:29035"/>
    </cofactor>
</comment>
<protein>
    <recommendedName>
        <fullName evidence="7">Nudix hydrolase domain-containing protein</fullName>
    </recommendedName>
</protein>
<evidence type="ECO:0000256" key="4">
    <source>
        <dbReference type="ARBA" id="ARBA00022801"/>
    </source>
</evidence>
<accession>A0A0P6XVT6</accession>
<evidence type="ECO:0000256" key="6">
    <source>
        <dbReference type="ARBA" id="ARBA00023211"/>
    </source>
</evidence>
<comment type="caution">
    <text evidence="8">The sequence shown here is derived from an EMBL/GenBank/DDBJ whole genome shotgun (WGS) entry which is preliminary data.</text>
</comment>
<dbReference type="GO" id="GO:0046872">
    <property type="term" value="F:metal ion binding"/>
    <property type="evidence" value="ECO:0007669"/>
    <property type="project" value="UniProtKB-KW"/>
</dbReference>
<gene>
    <name evidence="8" type="ORF">SE15_07660</name>
</gene>
<dbReference type="AlphaFoldDB" id="A0A0P6XVT6"/>
<dbReference type="CDD" id="cd03426">
    <property type="entry name" value="NUDIX_CoAse_Nudt7"/>
    <property type="match status" value="1"/>
</dbReference>
<dbReference type="SUPFAM" id="SSF55811">
    <property type="entry name" value="Nudix"/>
    <property type="match status" value="1"/>
</dbReference>
<evidence type="ECO:0000313" key="8">
    <source>
        <dbReference type="EMBL" id="KPL83304.1"/>
    </source>
</evidence>
<dbReference type="PANTHER" id="PTHR12992:SF11">
    <property type="entry name" value="MITOCHONDRIAL COENZYME A DIPHOSPHATASE NUDT8"/>
    <property type="match status" value="1"/>
</dbReference>
<dbReference type="PANTHER" id="PTHR12992">
    <property type="entry name" value="NUDIX HYDROLASE"/>
    <property type="match status" value="1"/>
</dbReference>
<dbReference type="InterPro" id="IPR000086">
    <property type="entry name" value="NUDIX_hydrolase_dom"/>
</dbReference>
<reference evidence="8 9" key="1">
    <citation type="submission" date="2015-07" db="EMBL/GenBank/DDBJ databases">
        <title>Whole genome sequence of Thermanaerothrix daxensis DSM 23592.</title>
        <authorList>
            <person name="Hemp J."/>
            <person name="Ward L.M."/>
            <person name="Pace L.A."/>
            <person name="Fischer W.W."/>
        </authorList>
    </citation>
    <scope>NUCLEOTIDE SEQUENCE [LARGE SCALE GENOMIC DNA]</scope>
    <source>
        <strain evidence="8 9">GNS-1</strain>
    </source>
</reference>
<dbReference type="STRING" id="869279.SE15_07660"/>
<keyword evidence="5" id="KW-0460">Magnesium</keyword>
<evidence type="ECO:0000256" key="5">
    <source>
        <dbReference type="ARBA" id="ARBA00022842"/>
    </source>
</evidence>
<evidence type="ECO:0000256" key="1">
    <source>
        <dbReference type="ARBA" id="ARBA00001936"/>
    </source>
</evidence>
<dbReference type="PATRIC" id="fig|869279.4.peg.2262"/>